<dbReference type="EMBL" id="KZ308825">
    <property type="protein sequence ID" value="KAG8234550.1"/>
    <property type="molecule type" value="Genomic_DNA"/>
</dbReference>
<proteinExistence type="inferred from homology"/>
<evidence type="ECO:0000256" key="3">
    <source>
        <dbReference type="ARBA" id="ARBA00022692"/>
    </source>
</evidence>
<evidence type="ECO:0000313" key="7">
    <source>
        <dbReference type="EMBL" id="KAG8234550.1"/>
    </source>
</evidence>
<keyword evidence="8" id="KW-1185">Reference proteome</keyword>
<evidence type="ECO:0000256" key="4">
    <source>
        <dbReference type="ARBA" id="ARBA00022989"/>
    </source>
</evidence>
<evidence type="ECO:0000256" key="5">
    <source>
        <dbReference type="ARBA" id="ARBA00023136"/>
    </source>
</evidence>
<reference evidence="7" key="1">
    <citation type="submission" date="2013-04" db="EMBL/GenBank/DDBJ databases">
        <authorList>
            <person name="Qu J."/>
            <person name="Murali S.C."/>
            <person name="Bandaranaike D."/>
            <person name="Bellair M."/>
            <person name="Blankenburg K."/>
            <person name="Chao H."/>
            <person name="Dinh H."/>
            <person name="Doddapaneni H."/>
            <person name="Downs B."/>
            <person name="Dugan-Rocha S."/>
            <person name="Elkadiri S."/>
            <person name="Gnanaolivu R.D."/>
            <person name="Hernandez B."/>
            <person name="Javaid M."/>
            <person name="Jayaseelan J.C."/>
            <person name="Lee S."/>
            <person name="Li M."/>
            <person name="Ming W."/>
            <person name="Munidasa M."/>
            <person name="Muniz J."/>
            <person name="Nguyen L."/>
            <person name="Ongeri F."/>
            <person name="Osuji N."/>
            <person name="Pu L.-L."/>
            <person name="Puazo M."/>
            <person name="Qu C."/>
            <person name="Quiroz J."/>
            <person name="Raj R."/>
            <person name="Weissenberger G."/>
            <person name="Xin Y."/>
            <person name="Zou X."/>
            <person name="Han Y."/>
            <person name="Richards S."/>
            <person name="Worley K."/>
            <person name="Muzny D."/>
            <person name="Gibbs R."/>
        </authorList>
    </citation>
    <scope>NUCLEOTIDE SEQUENCE</scope>
    <source>
        <strain evidence="7">Sampled in the wild</strain>
    </source>
</reference>
<dbReference type="GO" id="GO:0050909">
    <property type="term" value="P:sensory perception of taste"/>
    <property type="evidence" value="ECO:0007669"/>
    <property type="project" value="InterPro"/>
</dbReference>
<comment type="caution">
    <text evidence="7">The sequence shown here is derived from an EMBL/GenBank/DDBJ whole genome shotgun (WGS) entry which is preliminary data.</text>
</comment>
<feature type="transmembrane region" description="Helical" evidence="6">
    <location>
        <begin position="189"/>
        <end position="213"/>
    </location>
</feature>
<dbReference type="AlphaFoldDB" id="A0A8K0KGM7"/>
<dbReference type="GO" id="GO:0005886">
    <property type="term" value="C:plasma membrane"/>
    <property type="evidence" value="ECO:0007669"/>
    <property type="project" value="UniProtKB-SubCell"/>
</dbReference>
<evidence type="ECO:0000313" key="8">
    <source>
        <dbReference type="Proteomes" id="UP000792457"/>
    </source>
</evidence>
<dbReference type="OrthoDB" id="6625921at2759"/>
<keyword evidence="4 6" id="KW-1133">Transmembrane helix</keyword>
<accession>A0A8K0KGM7</accession>
<feature type="transmembrane region" description="Helical" evidence="6">
    <location>
        <begin position="219"/>
        <end position="240"/>
    </location>
</feature>
<sequence>MIPIWLRTPRIGSDARLSTFGSNSKDENVSIFESKAEPPKIRRRRRRTYTKRGRIGAYYDTMEYILKALRFVACLPISVDRKNGTVEFRIRSFSFVFTVLAYGAWSVLVWVVVAERLQILEDSSHSFDDSVVAYVFVIYFLEWPLLPFIRWFWQTPRLISFVAKWRNFEDQYRRVTGAPLVIDEETSRIVVATVVVSIPVISLLVAVASHYVVPLINSLHLAAYWVIATQMYLNSAFVWATSRALQAAAMGLVRGLQRDMEIAAKNATEMDRGTRRWPQDYMAGSDIRDELSLIMVKPKTSLKIQEFLQLMEATRPYITVGGYFNLDKGFVSQLLGTMVTYLVVLLQFRHAMHAPTISWQHYSPMSTEPTINEMSTISGTATSKV</sequence>
<keyword evidence="5 6" id="KW-0472">Membrane</keyword>
<dbReference type="Pfam" id="PF08395">
    <property type="entry name" value="7tm_7"/>
    <property type="match status" value="1"/>
</dbReference>
<comment type="caution">
    <text evidence="6">Lacks conserved residue(s) required for the propagation of feature annotation.</text>
</comment>
<organism evidence="7 8">
    <name type="scientific">Ladona fulva</name>
    <name type="common">Scarce chaser dragonfly</name>
    <name type="synonym">Libellula fulva</name>
    <dbReference type="NCBI Taxonomy" id="123851"/>
    <lineage>
        <taxon>Eukaryota</taxon>
        <taxon>Metazoa</taxon>
        <taxon>Ecdysozoa</taxon>
        <taxon>Arthropoda</taxon>
        <taxon>Hexapoda</taxon>
        <taxon>Insecta</taxon>
        <taxon>Pterygota</taxon>
        <taxon>Palaeoptera</taxon>
        <taxon>Odonata</taxon>
        <taxon>Epiprocta</taxon>
        <taxon>Anisoptera</taxon>
        <taxon>Libelluloidea</taxon>
        <taxon>Libellulidae</taxon>
        <taxon>Ladona</taxon>
    </lineage>
</organism>
<comment type="subcellular location">
    <subcellularLocation>
        <location evidence="1 6">Cell membrane</location>
        <topology evidence="1 6">Multi-pass membrane protein</topology>
    </subcellularLocation>
</comment>
<keyword evidence="6" id="KW-0807">Transducer</keyword>
<keyword evidence="2 6" id="KW-1003">Cell membrane</keyword>
<evidence type="ECO:0000256" key="6">
    <source>
        <dbReference type="RuleBase" id="RU363108"/>
    </source>
</evidence>
<name>A0A8K0KGM7_LADFU</name>
<keyword evidence="3 6" id="KW-0812">Transmembrane</keyword>
<gene>
    <name evidence="7" type="primary">Gr3</name>
    <name evidence="7" type="ORF">J437_LFUL019820</name>
</gene>
<comment type="function">
    <text evidence="6">Gustatory receptor which mediates acceptance or avoidance behavior, depending on its substrates.</text>
</comment>
<feature type="transmembrane region" description="Helical" evidence="6">
    <location>
        <begin position="92"/>
        <end position="113"/>
    </location>
</feature>
<reference evidence="7" key="2">
    <citation type="submission" date="2017-10" db="EMBL/GenBank/DDBJ databases">
        <title>Ladona fulva Genome sequencing and assembly.</title>
        <authorList>
            <person name="Murali S."/>
            <person name="Richards S."/>
            <person name="Bandaranaike D."/>
            <person name="Bellair M."/>
            <person name="Blankenburg K."/>
            <person name="Chao H."/>
            <person name="Dinh H."/>
            <person name="Doddapaneni H."/>
            <person name="Dugan-Rocha S."/>
            <person name="Elkadiri S."/>
            <person name="Gnanaolivu R."/>
            <person name="Hernandez B."/>
            <person name="Skinner E."/>
            <person name="Javaid M."/>
            <person name="Lee S."/>
            <person name="Li M."/>
            <person name="Ming W."/>
            <person name="Munidasa M."/>
            <person name="Muniz J."/>
            <person name="Nguyen L."/>
            <person name="Hughes D."/>
            <person name="Osuji N."/>
            <person name="Pu L.-L."/>
            <person name="Puazo M."/>
            <person name="Qu C."/>
            <person name="Quiroz J."/>
            <person name="Raj R."/>
            <person name="Weissenberger G."/>
            <person name="Xin Y."/>
            <person name="Zou X."/>
            <person name="Han Y."/>
            <person name="Worley K."/>
            <person name="Muzny D."/>
            <person name="Gibbs R."/>
        </authorList>
    </citation>
    <scope>NUCLEOTIDE SEQUENCE</scope>
    <source>
        <strain evidence="7">Sampled in the wild</strain>
    </source>
</reference>
<protein>
    <recommendedName>
        <fullName evidence="6">Gustatory receptor</fullName>
    </recommendedName>
</protein>
<evidence type="ECO:0000256" key="2">
    <source>
        <dbReference type="ARBA" id="ARBA00022475"/>
    </source>
</evidence>
<keyword evidence="6 7" id="KW-0675">Receptor</keyword>
<dbReference type="InterPro" id="IPR013604">
    <property type="entry name" value="7TM_chemorcpt"/>
</dbReference>
<feature type="transmembrane region" description="Helical" evidence="6">
    <location>
        <begin position="133"/>
        <end position="153"/>
    </location>
</feature>
<dbReference type="GO" id="GO:0007165">
    <property type="term" value="P:signal transduction"/>
    <property type="evidence" value="ECO:0007669"/>
    <property type="project" value="UniProtKB-KW"/>
</dbReference>
<comment type="similarity">
    <text evidence="6">Belongs to the insect chemoreceptor superfamily. Gustatory receptor (GR) family.</text>
</comment>
<evidence type="ECO:0000256" key="1">
    <source>
        <dbReference type="ARBA" id="ARBA00004651"/>
    </source>
</evidence>
<dbReference type="Proteomes" id="UP000792457">
    <property type="component" value="Unassembled WGS sequence"/>
</dbReference>